<dbReference type="Gene3D" id="1.20.1050.10">
    <property type="match status" value="1"/>
</dbReference>
<dbReference type="Pfam" id="PF13410">
    <property type="entry name" value="GST_C_2"/>
    <property type="match status" value="1"/>
</dbReference>
<gene>
    <name evidence="4" type="ORF">I7X39_00535</name>
</gene>
<dbReference type="GO" id="GO:0005737">
    <property type="term" value="C:cytoplasm"/>
    <property type="evidence" value="ECO:0007669"/>
    <property type="project" value="TreeGrafter"/>
</dbReference>
<feature type="region of interest" description="Disordered" evidence="1">
    <location>
        <begin position="253"/>
        <end position="276"/>
    </location>
</feature>
<sequence>MSGSARAARSGGLNATVFHIPVCPFSQRLEILLQLKGRPDAVRFERVDITRPRSAELLALSGGRSTLPLMRLEDGTVLRESLVILRYLEMALPEPPVARQDARAHALENLLVCEEGRLGDAGYRYMMNQEPARREELRLALLAVYARLDEALRQHNPDGLWLFDSFGWAETVFTPLLQRFWFLSYYEGFELPAEPGYARVRRWQDACRAHPAAQQVSEEEIVKLYHDYARGAGNGALLPGRERSSFVFEPDWRSRPWPPRDKWGPAPTDAELGLPA</sequence>
<evidence type="ECO:0000313" key="5">
    <source>
        <dbReference type="Proteomes" id="UP000613266"/>
    </source>
</evidence>
<comment type="caution">
    <text evidence="4">The sequence shown here is derived from an EMBL/GenBank/DDBJ whole genome shotgun (WGS) entry which is preliminary data.</text>
</comment>
<dbReference type="CDD" id="cd00570">
    <property type="entry name" value="GST_N_family"/>
    <property type="match status" value="1"/>
</dbReference>
<dbReference type="PROSITE" id="PS50405">
    <property type="entry name" value="GST_CTER"/>
    <property type="match status" value="1"/>
</dbReference>
<dbReference type="InterPro" id="IPR050983">
    <property type="entry name" value="GST_Omega/HSP26"/>
</dbReference>
<evidence type="ECO:0000259" key="3">
    <source>
        <dbReference type="PROSITE" id="PS50405"/>
    </source>
</evidence>
<dbReference type="SUPFAM" id="SSF52833">
    <property type="entry name" value="Thioredoxin-like"/>
    <property type="match status" value="1"/>
</dbReference>
<dbReference type="PANTHER" id="PTHR43968:SF6">
    <property type="entry name" value="GLUTATHIONE S-TRANSFERASE OMEGA"/>
    <property type="match status" value="1"/>
</dbReference>
<accession>A0A931IX66</accession>
<dbReference type="SUPFAM" id="SSF47616">
    <property type="entry name" value="GST C-terminal domain-like"/>
    <property type="match status" value="1"/>
</dbReference>
<feature type="domain" description="GST C-terminal" evidence="3">
    <location>
        <begin position="97"/>
        <end position="225"/>
    </location>
</feature>
<feature type="compositionally biased region" description="Basic and acidic residues" evidence="1">
    <location>
        <begin position="253"/>
        <end position="263"/>
    </location>
</feature>
<dbReference type="InterPro" id="IPR004045">
    <property type="entry name" value="Glutathione_S-Trfase_N"/>
</dbReference>
<dbReference type="RefSeq" id="WP_198109002.1">
    <property type="nucleotide sequence ID" value="NZ_JAEDAK010000001.1"/>
</dbReference>
<proteinExistence type="predicted"/>
<dbReference type="EMBL" id="JAEDAK010000001">
    <property type="protein sequence ID" value="MBH9575379.1"/>
    <property type="molecule type" value="Genomic_DNA"/>
</dbReference>
<dbReference type="Gene3D" id="3.40.30.10">
    <property type="entry name" value="Glutaredoxin"/>
    <property type="match status" value="1"/>
</dbReference>
<dbReference type="PANTHER" id="PTHR43968">
    <property type="match status" value="1"/>
</dbReference>
<protein>
    <submittedName>
        <fullName evidence="4">Glutathione S-transferase</fullName>
    </submittedName>
</protein>
<name>A0A931IX66_9BURK</name>
<dbReference type="AlphaFoldDB" id="A0A931IX66"/>
<keyword evidence="5" id="KW-1185">Reference proteome</keyword>
<evidence type="ECO:0000259" key="2">
    <source>
        <dbReference type="PROSITE" id="PS50404"/>
    </source>
</evidence>
<dbReference type="InterPro" id="IPR036249">
    <property type="entry name" value="Thioredoxin-like_sf"/>
</dbReference>
<evidence type="ECO:0000313" key="4">
    <source>
        <dbReference type="EMBL" id="MBH9575379.1"/>
    </source>
</evidence>
<dbReference type="PROSITE" id="PS50404">
    <property type="entry name" value="GST_NTER"/>
    <property type="match status" value="1"/>
</dbReference>
<dbReference type="InterPro" id="IPR010987">
    <property type="entry name" value="Glutathione-S-Trfase_C-like"/>
</dbReference>
<dbReference type="Pfam" id="PF13409">
    <property type="entry name" value="GST_N_2"/>
    <property type="match status" value="1"/>
</dbReference>
<dbReference type="Proteomes" id="UP000613266">
    <property type="component" value="Unassembled WGS sequence"/>
</dbReference>
<reference evidence="4" key="1">
    <citation type="submission" date="2020-12" db="EMBL/GenBank/DDBJ databases">
        <title>The genome sequence of Inhella sp. 1Y17.</title>
        <authorList>
            <person name="Liu Y."/>
        </authorList>
    </citation>
    <scope>NUCLEOTIDE SEQUENCE</scope>
    <source>
        <strain evidence="4">1Y17</strain>
    </source>
</reference>
<organism evidence="4 5">
    <name type="scientific">Inhella proteolytica</name>
    <dbReference type="NCBI Taxonomy" id="2795029"/>
    <lineage>
        <taxon>Bacteria</taxon>
        <taxon>Pseudomonadati</taxon>
        <taxon>Pseudomonadota</taxon>
        <taxon>Betaproteobacteria</taxon>
        <taxon>Burkholderiales</taxon>
        <taxon>Sphaerotilaceae</taxon>
        <taxon>Inhella</taxon>
    </lineage>
</organism>
<dbReference type="InterPro" id="IPR036282">
    <property type="entry name" value="Glutathione-S-Trfase_C_sf"/>
</dbReference>
<evidence type="ECO:0000256" key="1">
    <source>
        <dbReference type="SAM" id="MobiDB-lite"/>
    </source>
</evidence>
<feature type="domain" description="GST N-terminal" evidence="2">
    <location>
        <begin position="13"/>
        <end position="96"/>
    </location>
</feature>